<protein>
    <submittedName>
        <fullName evidence="3">Alkylhydroperoxidase</fullName>
    </submittedName>
</protein>
<keyword evidence="4" id="KW-1185">Reference proteome</keyword>
<dbReference type="Proteomes" id="UP000092213">
    <property type="component" value="Chromosome"/>
</dbReference>
<dbReference type="AlphaFoldDB" id="A0A193FVQ7"/>
<dbReference type="Pfam" id="PF02627">
    <property type="entry name" value="CMD"/>
    <property type="match status" value="1"/>
</dbReference>
<proteinExistence type="predicted"/>
<dbReference type="SUPFAM" id="SSF69118">
    <property type="entry name" value="AhpD-like"/>
    <property type="match status" value="1"/>
</dbReference>
<dbReference type="PANTHER" id="PTHR35446:SF3">
    <property type="entry name" value="CMD DOMAIN-CONTAINING PROTEIN"/>
    <property type="match status" value="1"/>
</dbReference>
<dbReference type="STRING" id="463025.BAU08_07015"/>
<dbReference type="Gene3D" id="1.20.1290.10">
    <property type="entry name" value="AhpD-like"/>
    <property type="match status" value="1"/>
</dbReference>
<keyword evidence="3" id="KW-0575">Peroxidase</keyword>
<dbReference type="KEGG" id="bbro:BAU06_06760"/>
<dbReference type="GO" id="GO:0051920">
    <property type="term" value="F:peroxiredoxin activity"/>
    <property type="evidence" value="ECO:0007669"/>
    <property type="project" value="InterPro"/>
</dbReference>
<sequence length="178" mass="18389">MARLHTIALSEASGRAAELFATVKSAAGKVPNSYLGIGGNSPVALEAVLGLEAALKKSSLSPMDIEIVKLVVSRATGCDYCLAAHTLLGKKLGLSREAILAVRDARPSGDPRNDALATFTHHVITSRGIVAAEVLAAVKAAGVTDSQIVDAMLAIASITLTNLFNRVNDTVLDFPAAD</sequence>
<feature type="domain" description="Carboxymuconolactone decarboxylase-like" evidence="1">
    <location>
        <begin position="45"/>
        <end position="103"/>
    </location>
</feature>
<name>A0A193FVQ7_9BORD</name>
<organism evidence="3 5">
    <name type="scientific">Bordetella bronchialis</name>
    <dbReference type="NCBI Taxonomy" id="463025"/>
    <lineage>
        <taxon>Bacteria</taxon>
        <taxon>Pseudomonadati</taxon>
        <taxon>Pseudomonadota</taxon>
        <taxon>Betaproteobacteria</taxon>
        <taxon>Burkholderiales</taxon>
        <taxon>Alcaligenaceae</taxon>
        <taxon>Bordetella</taxon>
    </lineage>
</organism>
<dbReference type="RefSeq" id="WP_066346015.1">
    <property type="nucleotide sequence ID" value="NZ_CBCSFJ010000003.1"/>
</dbReference>
<accession>A0A193FVQ7</accession>
<dbReference type="InterPro" id="IPR004675">
    <property type="entry name" value="AhpD_core"/>
</dbReference>
<dbReference type="EMBL" id="CP016170">
    <property type="protein sequence ID" value="ANN66035.1"/>
    <property type="molecule type" value="Genomic_DNA"/>
</dbReference>
<evidence type="ECO:0000313" key="4">
    <source>
        <dbReference type="Proteomes" id="UP000091897"/>
    </source>
</evidence>
<evidence type="ECO:0000259" key="1">
    <source>
        <dbReference type="Pfam" id="PF02627"/>
    </source>
</evidence>
<keyword evidence="3" id="KW-0560">Oxidoreductase</keyword>
<dbReference type="EMBL" id="CP016171">
    <property type="protein sequence ID" value="ANN71119.1"/>
    <property type="molecule type" value="Genomic_DNA"/>
</dbReference>
<reference evidence="4 5" key="1">
    <citation type="submission" date="2016-06" db="EMBL/GenBank/DDBJ databases">
        <title>Complete genome sequences of Bordetella bronchialis and Bordetella flabilis.</title>
        <authorList>
            <person name="LiPuma J.J."/>
            <person name="Spilker T."/>
        </authorList>
    </citation>
    <scope>NUCLEOTIDE SEQUENCE [LARGE SCALE GENOMIC DNA]</scope>
    <source>
        <strain evidence="3 5">AU17976</strain>
        <strain evidence="2 4">AU3182</strain>
    </source>
</reference>
<evidence type="ECO:0000313" key="3">
    <source>
        <dbReference type="EMBL" id="ANN71119.1"/>
    </source>
</evidence>
<evidence type="ECO:0000313" key="2">
    <source>
        <dbReference type="EMBL" id="ANN66035.1"/>
    </source>
</evidence>
<dbReference type="Proteomes" id="UP000091897">
    <property type="component" value="Chromosome"/>
</dbReference>
<dbReference type="InterPro" id="IPR029032">
    <property type="entry name" value="AhpD-like"/>
</dbReference>
<dbReference type="NCBIfam" id="TIGR00778">
    <property type="entry name" value="ahpD_dom"/>
    <property type="match status" value="1"/>
</dbReference>
<gene>
    <name evidence="2" type="ORF">BAU06_06760</name>
    <name evidence="3" type="ORF">BAU08_07015</name>
</gene>
<dbReference type="InterPro" id="IPR003779">
    <property type="entry name" value="CMD-like"/>
</dbReference>
<evidence type="ECO:0000313" key="5">
    <source>
        <dbReference type="Proteomes" id="UP000092213"/>
    </source>
</evidence>
<dbReference type="OrthoDB" id="3667834at2"/>
<dbReference type="PANTHER" id="PTHR35446">
    <property type="entry name" value="SI:CH211-175M2.5"/>
    <property type="match status" value="1"/>
</dbReference>